<accession>A0A1J1IG36</accession>
<protein>
    <submittedName>
        <fullName evidence="1">CLUMA_CG012517, isoform A</fullName>
    </submittedName>
</protein>
<dbReference type="AlphaFoldDB" id="A0A1J1IG36"/>
<sequence length="103" mass="11877">MLLIQTTERARQNHAHIYSLNHKEGSIRFPMTNASDSFYYYFETIAVANRCTEKCKRSERNVESRATFTLNTRYCHGHHKEQVISSLTLQANSLLPIDAGDVE</sequence>
<dbReference type="EMBL" id="CVRI01000049">
    <property type="protein sequence ID" value="CRK99171.1"/>
    <property type="molecule type" value="Genomic_DNA"/>
</dbReference>
<reference evidence="1 2" key="1">
    <citation type="submission" date="2015-04" db="EMBL/GenBank/DDBJ databases">
        <authorList>
            <person name="Syromyatnikov M.Y."/>
            <person name="Popov V.N."/>
        </authorList>
    </citation>
    <scope>NUCLEOTIDE SEQUENCE [LARGE SCALE GENOMIC DNA]</scope>
</reference>
<keyword evidence="2" id="KW-1185">Reference proteome</keyword>
<name>A0A1J1IG36_9DIPT</name>
<proteinExistence type="predicted"/>
<organism evidence="1 2">
    <name type="scientific">Clunio marinus</name>
    <dbReference type="NCBI Taxonomy" id="568069"/>
    <lineage>
        <taxon>Eukaryota</taxon>
        <taxon>Metazoa</taxon>
        <taxon>Ecdysozoa</taxon>
        <taxon>Arthropoda</taxon>
        <taxon>Hexapoda</taxon>
        <taxon>Insecta</taxon>
        <taxon>Pterygota</taxon>
        <taxon>Neoptera</taxon>
        <taxon>Endopterygota</taxon>
        <taxon>Diptera</taxon>
        <taxon>Nematocera</taxon>
        <taxon>Chironomoidea</taxon>
        <taxon>Chironomidae</taxon>
        <taxon>Clunio</taxon>
    </lineage>
</organism>
<gene>
    <name evidence="1" type="ORF">CLUMA_CG012517</name>
</gene>
<evidence type="ECO:0000313" key="1">
    <source>
        <dbReference type="EMBL" id="CRK99171.1"/>
    </source>
</evidence>
<evidence type="ECO:0000313" key="2">
    <source>
        <dbReference type="Proteomes" id="UP000183832"/>
    </source>
</evidence>
<dbReference type="Proteomes" id="UP000183832">
    <property type="component" value="Unassembled WGS sequence"/>
</dbReference>